<organism evidence="1 2">
    <name type="scientific">Laccaria amethystina LaAM-08-1</name>
    <dbReference type="NCBI Taxonomy" id="1095629"/>
    <lineage>
        <taxon>Eukaryota</taxon>
        <taxon>Fungi</taxon>
        <taxon>Dikarya</taxon>
        <taxon>Basidiomycota</taxon>
        <taxon>Agaricomycotina</taxon>
        <taxon>Agaricomycetes</taxon>
        <taxon>Agaricomycetidae</taxon>
        <taxon>Agaricales</taxon>
        <taxon>Agaricineae</taxon>
        <taxon>Hydnangiaceae</taxon>
        <taxon>Laccaria</taxon>
    </lineage>
</organism>
<reference evidence="2" key="2">
    <citation type="submission" date="2015-01" db="EMBL/GenBank/DDBJ databases">
        <title>Evolutionary Origins and Diversification of the Mycorrhizal Mutualists.</title>
        <authorList>
            <consortium name="DOE Joint Genome Institute"/>
            <consortium name="Mycorrhizal Genomics Consortium"/>
            <person name="Kohler A."/>
            <person name="Kuo A."/>
            <person name="Nagy L.G."/>
            <person name="Floudas D."/>
            <person name="Copeland A."/>
            <person name="Barry K.W."/>
            <person name="Cichocki N."/>
            <person name="Veneault-Fourrey C."/>
            <person name="LaButti K."/>
            <person name="Lindquist E.A."/>
            <person name="Lipzen A."/>
            <person name="Lundell T."/>
            <person name="Morin E."/>
            <person name="Murat C."/>
            <person name="Riley R."/>
            <person name="Ohm R."/>
            <person name="Sun H."/>
            <person name="Tunlid A."/>
            <person name="Henrissat B."/>
            <person name="Grigoriev I.V."/>
            <person name="Hibbett D.S."/>
            <person name="Martin F."/>
        </authorList>
    </citation>
    <scope>NUCLEOTIDE SEQUENCE [LARGE SCALE GENOMIC DNA]</scope>
    <source>
        <strain evidence="2">LaAM-08-1</strain>
    </source>
</reference>
<gene>
    <name evidence="1" type="ORF">K443DRAFT_492648</name>
</gene>
<dbReference type="Proteomes" id="UP000054477">
    <property type="component" value="Unassembled WGS sequence"/>
</dbReference>
<protein>
    <submittedName>
        <fullName evidence="1">Unplaced genomic scaffold K443scaffold_498, whole genome shotgun sequence</fullName>
    </submittedName>
</protein>
<dbReference type="HOGENOM" id="CLU_1981925_0_0_1"/>
<keyword evidence="2" id="KW-1185">Reference proteome</keyword>
<proteinExistence type="predicted"/>
<name>A0A0C9WSW3_9AGAR</name>
<sequence length="126" mass="14529">MMMNSAGWWILPSGRSFRGHSQAVKAKTPESLLARSPQRAPLCDIFALFLGWRTDFIGDMQQSQHHRSEVYLSYTWCFSTSSLVSVKAHRKRILQHRTLDFDFPYDQFDGNLPVPPQFGAFEEQSC</sequence>
<accession>A0A0C9WSW3</accession>
<evidence type="ECO:0000313" key="2">
    <source>
        <dbReference type="Proteomes" id="UP000054477"/>
    </source>
</evidence>
<dbReference type="EMBL" id="KN839033">
    <property type="protein sequence ID" value="KIJ91243.1"/>
    <property type="molecule type" value="Genomic_DNA"/>
</dbReference>
<reference evidence="1 2" key="1">
    <citation type="submission" date="2014-04" db="EMBL/GenBank/DDBJ databases">
        <authorList>
            <consortium name="DOE Joint Genome Institute"/>
            <person name="Kuo A."/>
            <person name="Kohler A."/>
            <person name="Nagy L.G."/>
            <person name="Floudas D."/>
            <person name="Copeland A."/>
            <person name="Barry K.W."/>
            <person name="Cichocki N."/>
            <person name="Veneault-Fourrey C."/>
            <person name="LaButti K."/>
            <person name="Lindquist E.A."/>
            <person name="Lipzen A."/>
            <person name="Lundell T."/>
            <person name="Morin E."/>
            <person name="Murat C."/>
            <person name="Sun H."/>
            <person name="Tunlid A."/>
            <person name="Henrissat B."/>
            <person name="Grigoriev I.V."/>
            <person name="Hibbett D.S."/>
            <person name="Martin F."/>
            <person name="Nordberg H.P."/>
            <person name="Cantor M.N."/>
            <person name="Hua S.X."/>
        </authorList>
    </citation>
    <scope>NUCLEOTIDE SEQUENCE [LARGE SCALE GENOMIC DNA]</scope>
    <source>
        <strain evidence="1 2">LaAM-08-1</strain>
    </source>
</reference>
<evidence type="ECO:0000313" key="1">
    <source>
        <dbReference type="EMBL" id="KIJ91243.1"/>
    </source>
</evidence>
<dbReference type="AlphaFoldDB" id="A0A0C9WSW3"/>